<sequence length="114" mass="12912">MPDFLRLFLCMICLALTACSKPDSVTSLDKDALTALVFKDWKPAEKDKPVWHPVIRMNQESKDKEQMTLRPLQVQQLGDDRAVLLLAAEPVIAGHGTPGVLSAYWFKRTGDRWM</sequence>
<dbReference type="EMBL" id="QJKB01000016">
    <property type="protein sequence ID" value="PXX37315.1"/>
    <property type="molecule type" value="Genomic_DNA"/>
</dbReference>
<dbReference type="AlphaFoldDB" id="A0A318IPJ3"/>
<proteinExistence type="predicted"/>
<dbReference type="RefSeq" id="WP_110257971.1">
    <property type="nucleotide sequence ID" value="NZ_QJKB01000016.1"/>
</dbReference>
<name>A0A318IPJ3_9BURK</name>
<reference evidence="1 2" key="1">
    <citation type="submission" date="2018-05" db="EMBL/GenBank/DDBJ databases">
        <title>Genomic Encyclopedia of Type Strains, Phase IV (KMG-IV): sequencing the most valuable type-strain genomes for metagenomic binning, comparative biology and taxonomic classification.</title>
        <authorList>
            <person name="Goeker M."/>
        </authorList>
    </citation>
    <scope>NUCLEOTIDE SEQUENCE [LARGE SCALE GENOMIC DNA]</scope>
    <source>
        <strain evidence="1 2">DSM 19792</strain>
    </source>
</reference>
<organism evidence="1 2">
    <name type="scientific">Undibacterium pigrum</name>
    <dbReference type="NCBI Taxonomy" id="401470"/>
    <lineage>
        <taxon>Bacteria</taxon>
        <taxon>Pseudomonadati</taxon>
        <taxon>Pseudomonadota</taxon>
        <taxon>Betaproteobacteria</taxon>
        <taxon>Burkholderiales</taxon>
        <taxon>Oxalobacteraceae</taxon>
        <taxon>Undibacterium</taxon>
    </lineage>
</organism>
<evidence type="ECO:0000313" key="1">
    <source>
        <dbReference type="EMBL" id="PXX37315.1"/>
    </source>
</evidence>
<dbReference type="Proteomes" id="UP000247792">
    <property type="component" value="Unassembled WGS sequence"/>
</dbReference>
<gene>
    <name evidence="1" type="ORF">DFR42_1169</name>
</gene>
<evidence type="ECO:0000313" key="2">
    <source>
        <dbReference type="Proteomes" id="UP000247792"/>
    </source>
</evidence>
<accession>A0A318IPJ3</accession>
<comment type="caution">
    <text evidence="1">The sequence shown here is derived from an EMBL/GenBank/DDBJ whole genome shotgun (WGS) entry which is preliminary data.</text>
</comment>
<protein>
    <submittedName>
        <fullName evidence="1">Uncharacterized protein</fullName>
    </submittedName>
</protein>
<keyword evidence="2" id="KW-1185">Reference proteome</keyword>
<dbReference type="PROSITE" id="PS51257">
    <property type="entry name" value="PROKAR_LIPOPROTEIN"/>
    <property type="match status" value="1"/>
</dbReference>
<dbReference type="OrthoDB" id="8845037at2"/>